<dbReference type="Pfam" id="PF12874">
    <property type="entry name" value="zf-met"/>
    <property type="match status" value="1"/>
</dbReference>
<evidence type="ECO:0000256" key="6">
    <source>
        <dbReference type="ARBA" id="ARBA00023242"/>
    </source>
</evidence>
<evidence type="ECO:0000256" key="1">
    <source>
        <dbReference type="ARBA" id="ARBA00004123"/>
    </source>
</evidence>
<dbReference type="Gene3D" id="1.10.30.10">
    <property type="entry name" value="High mobility group box domain"/>
    <property type="match status" value="1"/>
</dbReference>
<evidence type="ECO:0000256" key="5">
    <source>
        <dbReference type="ARBA" id="ARBA00022833"/>
    </source>
</evidence>
<dbReference type="PROSITE" id="PS50157">
    <property type="entry name" value="ZINC_FINGER_C2H2_2"/>
    <property type="match status" value="2"/>
</dbReference>
<dbReference type="SUPFAM" id="SSF57667">
    <property type="entry name" value="beta-beta-alpha zinc fingers"/>
    <property type="match status" value="1"/>
</dbReference>
<protein>
    <recommendedName>
        <fullName evidence="9">C2H2-type domain-containing protein</fullName>
    </recommendedName>
</protein>
<dbReference type="OrthoDB" id="5964676at2759"/>
<dbReference type="InterPro" id="IPR036910">
    <property type="entry name" value="HMG_box_dom_sf"/>
</dbReference>
<dbReference type="CDD" id="cd00084">
    <property type="entry name" value="HMG-box_SF"/>
    <property type="match status" value="1"/>
</dbReference>
<dbReference type="SMART" id="SM00355">
    <property type="entry name" value="ZnF_C2H2"/>
    <property type="match status" value="3"/>
</dbReference>
<feature type="domain" description="C2H2-type" evidence="9">
    <location>
        <begin position="145"/>
        <end position="171"/>
    </location>
</feature>
<evidence type="ECO:0000259" key="9">
    <source>
        <dbReference type="PROSITE" id="PS50157"/>
    </source>
</evidence>
<feature type="compositionally biased region" description="Polar residues" evidence="8">
    <location>
        <begin position="7"/>
        <end position="18"/>
    </location>
</feature>
<dbReference type="InterPro" id="IPR036236">
    <property type="entry name" value="Znf_C2H2_sf"/>
</dbReference>
<sequence length="171" mass="19411">MADEMNLTESSTENSTQKKSIKKPSGWNTFFQTVAKDVLEELGPDSNTSSIGQASSVAGRMWKSLPKDRRMDWSKKAQTIRENLDTGIPLQENTCPICDKVFNRAKDCKYHIKGCKECACDVCGLTFKHTAKLDRHQKKEHLGTFNCTVCNKTFAEKRNLKRHQSIHSNKN</sequence>
<dbReference type="EnsemblMetazoa" id="XM_021041557.1">
    <property type="protein sequence ID" value="XP_020897216.1"/>
    <property type="gene ID" value="LOC110236077"/>
</dbReference>
<evidence type="ECO:0000256" key="2">
    <source>
        <dbReference type="ARBA" id="ARBA00022723"/>
    </source>
</evidence>
<comment type="subcellular location">
    <subcellularLocation>
        <location evidence="1">Nucleus</location>
    </subcellularLocation>
</comment>
<dbReference type="PANTHER" id="PTHR24394:SF29">
    <property type="entry name" value="MYONEURIN"/>
    <property type="match status" value="1"/>
</dbReference>
<dbReference type="PANTHER" id="PTHR24394">
    <property type="entry name" value="ZINC FINGER PROTEIN"/>
    <property type="match status" value="1"/>
</dbReference>
<dbReference type="PROSITE" id="PS00028">
    <property type="entry name" value="ZINC_FINGER_C2H2_1"/>
    <property type="match status" value="1"/>
</dbReference>
<dbReference type="GO" id="GO:0008270">
    <property type="term" value="F:zinc ion binding"/>
    <property type="evidence" value="ECO:0007669"/>
    <property type="project" value="UniProtKB-KW"/>
</dbReference>
<dbReference type="SUPFAM" id="SSF47095">
    <property type="entry name" value="HMG-box"/>
    <property type="match status" value="1"/>
</dbReference>
<reference evidence="10" key="1">
    <citation type="submission" date="2022-11" db="UniProtKB">
        <authorList>
            <consortium name="EnsemblMetazoa"/>
        </authorList>
    </citation>
    <scope>IDENTIFICATION</scope>
</reference>
<dbReference type="Pfam" id="PF00096">
    <property type="entry name" value="zf-C2H2"/>
    <property type="match status" value="2"/>
</dbReference>
<keyword evidence="11" id="KW-1185">Reference proteome</keyword>
<evidence type="ECO:0000256" key="7">
    <source>
        <dbReference type="PROSITE-ProRule" id="PRU00042"/>
    </source>
</evidence>
<keyword evidence="3" id="KW-0677">Repeat</keyword>
<keyword evidence="2" id="KW-0479">Metal-binding</keyword>
<feature type="domain" description="C2H2-type" evidence="9">
    <location>
        <begin position="118"/>
        <end position="146"/>
    </location>
</feature>
<accession>A0A913X0Y9</accession>
<dbReference type="InterPro" id="IPR013087">
    <property type="entry name" value="Znf_C2H2_type"/>
</dbReference>
<dbReference type="Proteomes" id="UP000887567">
    <property type="component" value="Unplaced"/>
</dbReference>
<evidence type="ECO:0000313" key="10">
    <source>
        <dbReference type="EnsemblMetazoa" id="XP_020897216.1"/>
    </source>
</evidence>
<evidence type="ECO:0000256" key="3">
    <source>
        <dbReference type="ARBA" id="ARBA00022737"/>
    </source>
</evidence>
<dbReference type="GO" id="GO:0000981">
    <property type="term" value="F:DNA-binding transcription factor activity, RNA polymerase II-specific"/>
    <property type="evidence" value="ECO:0007669"/>
    <property type="project" value="TreeGrafter"/>
</dbReference>
<dbReference type="FunFam" id="3.30.160.60:FF:000065">
    <property type="entry name" value="B-cell CLL/lymphoma 6, member B"/>
    <property type="match status" value="1"/>
</dbReference>
<feature type="region of interest" description="Disordered" evidence="8">
    <location>
        <begin position="1"/>
        <end position="23"/>
    </location>
</feature>
<dbReference type="OMA" id="IGHEKEC"/>
<name>A0A913X0Y9_EXADI</name>
<dbReference type="GeneID" id="110236077"/>
<evidence type="ECO:0000256" key="4">
    <source>
        <dbReference type="ARBA" id="ARBA00022771"/>
    </source>
</evidence>
<proteinExistence type="predicted"/>
<evidence type="ECO:0000256" key="8">
    <source>
        <dbReference type="SAM" id="MobiDB-lite"/>
    </source>
</evidence>
<dbReference type="AlphaFoldDB" id="A0A913X0Y9"/>
<organism evidence="10 11">
    <name type="scientific">Exaiptasia diaphana</name>
    <name type="common">Tropical sea anemone</name>
    <name type="synonym">Aiptasia pulchella</name>
    <dbReference type="NCBI Taxonomy" id="2652724"/>
    <lineage>
        <taxon>Eukaryota</taxon>
        <taxon>Metazoa</taxon>
        <taxon>Cnidaria</taxon>
        <taxon>Anthozoa</taxon>
        <taxon>Hexacorallia</taxon>
        <taxon>Actiniaria</taxon>
        <taxon>Aiptasiidae</taxon>
        <taxon>Exaiptasia</taxon>
    </lineage>
</organism>
<dbReference type="KEGG" id="epa:110236077"/>
<dbReference type="RefSeq" id="XP_020897216.1">
    <property type="nucleotide sequence ID" value="XM_021041557.1"/>
</dbReference>
<dbReference type="Gene3D" id="3.30.160.60">
    <property type="entry name" value="Classic Zinc Finger"/>
    <property type="match status" value="2"/>
</dbReference>
<evidence type="ECO:0000313" key="11">
    <source>
        <dbReference type="Proteomes" id="UP000887567"/>
    </source>
</evidence>
<keyword evidence="6" id="KW-0539">Nucleus</keyword>
<keyword evidence="4 7" id="KW-0863">Zinc-finger</keyword>
<dbReference type="GO" id="GO:0005634">
    <property type="term" value="C:nucleus"/>
    <property type="evidence" value="ECO:0007669"/>
    <property type="project" value="UniProtKB-SubCell"/>
</dbReference>
<keyword evidence="5" id="KW-0862">Zinc</keyword>